<dbReference type="InterPro" id="IPR027417">
    <property type="entry name" value="P-loop_NTPase"/>
</dbReference>
<dbReference type="Gene3D" id="3.40.50.300">
    <property type="entry name" value="P-loop containing nucleotide triphosphate hydrolases"/>
    <property type="match status" value="1"/>
</dbReference>
<keyword evidence="1" id="KW-0547">Nucleotide-binding</keyword>
<evidence type="ECO:0000259" key="3">
    <source>
        <dbReference type="Pfam" id="PF04548"/>
    </source>
</evidence>
<proteinExistence type="predicted"/>
<dbReference type="Pfam" id="PF04548">
    <property type="entry name" value="AIG1"/>
    <property type="match status" value="1"/>
</dbReference>
<feature type="domain" description="AIG1-type G" evidence="3">
    <location>
        <begin position="149"/>
        <end position="183"/>
    </location>
</feature>
<feature type="compositionally biased region" description="Basic and acidic residues" evidence="2">
    <location>
        <begin position="242"/>
        <end position="252"/>
    </location>
</feature>
<evidence type="ECO:0000313" key="5">
    <source>
        <dbReference type="Proteomes" id="UP001412067"/>
    </source>
</evidence>
<dbReference type="SUPFAM" id="SSF52540">
    <property type="entry name" value="P-loop containing nucleoside triphosphate hydrolases"/>
    <property type="match status" value="1"/>
</dbReference>
<evidence type="ECO:0000313" key="4">
    <source>
        <dbReference type="EMBL" id="KAK8959566.1"/>
    </source>
</evidence>
<evidence type="ECO:0000256" key="2">
    <source>
        <dbReference type="SAM" id="MobiDB-lite"/>
    </source>
</evidence>
<keyword evidence="5" id="KW-1185">Reference proteome</keyword>
<sequence length="269" mass="30298">MKKINISDLPHYCPRRANVTPSIPYPFFCKQSRRRLLPPIEHRIAFRLSLRFEFLSLLLCPPSKIIFRQPLQVVHQSASPFSRTSRYVKTPAVFVYPRFSLVTLLYLVNTIMAFQTAREWLGIQQFPAATQTKLIELLGKLKQENVSTLTILVMGKGGMGKSSTVNSILGERVASVNAFQRGVLPIVTGMFDEVGSEVVRKGDQASAGSRIGVAQPQANSSHELWCSEFKRKEETNYNSGLKPEDDEHKTWESCEEEDTRSGSDTTSSR</sequence>
<name>A0ABR2M6E9_9ASPA</name>
<dbReference type="EMBL" id="JBBWWR010000011">
    <property type="protein sequence ID" value="KAK8959566.1"/>
    <property type="molecule type" value="Genomic_DNA"/>
</dbReference>
<reference evidence="4 5" key="1">
    <citation type="journal article" date="2022" name="Nat. Plants">
        <title>Genomes of leafy and leafless Platanthera orchids illuminate the evolution of mycoheterotrophy.</title>
        <authorList>
            <person name="Li M.H."/>
            <person name="Liu K.W."/>
            <person name="Li Z."/>
            <person name="Lu H.C."/>
            <person name="Ye Q.L."/>
            <person name="Zhang D."/>
            <person name="Wang J.Y."/>
            <person name="Li Y.F."/>
            <person name="Zhong Z.M."/>
            <person name="Liu X."/>
            <person name="Yu X."/>
            <person name="Liu D.K."/>
            <person name="Tu X.D."/>
            <person name="Liu B."/>
            <person name="Hao Y."/>
            <person name="Liao X.Y."/>
            <person name="Jiang Y.T."/>
            <person name="Sun W.H."/>
            <person name="Chen J."/>
            <person name="Chen Y.Q."/>
            <person name="Ai Y."/>
            <person name="Zhai J.W."/>
            <person name="Wu S.S."/>
            <person name="Zhou Z."/>
            <person name="Hsiao Y.Y."/>
            <person name="Wu W.L."/>
            <person name="Chen Y.Y."/>
            <person name="Lin Y.F."/>
            <person name="Hsu J.L."/>
            <person name="Li C.Y."/>
            <person name="Wang Z.W."/>
            <person name="Zhao X."/>
            <person name="Zhong W.Y."/>
            <person name="Ma X.K."/>
            <person name="Ma L."/>
            <person name="Huang J."/>
            <person name="Chen G.Z."/>
            <person name="Huang M.Z."/>
            <person name="Huang L."/>
            <person name="Peng D.H."/>
            <person name="Luo Y.B."/>
            <person name="Zou S.Q."/>
            <person name="Chen S.P."/>
            <person name="Lan S."/>
            <person name="Tsai W.C."/>
            <person name="Van de Peer Y."/>
            <person name="Liu Z.J."/>
        </authorList>
    </citation>
    <scope>NUCLEOTIDE SEQUENCE [LARGE SCALE GENOMIC DNA]</scope>
    <source>
        <strain evidence="4">Lor288</strain>
    </source>
</reference>
<accession>A0ABR2M6E9</accession>
<dbReference type="Proteomes" id="UP001412067">
    <property type="component" value="Unassembled WGS sequence"/>
</dbReference>
<evidence type="ECO:0000256" key="1">
    <source>
        <dbReference type="ARBA" id="ARBA00022741"/>
    </source>
</evidence>
<gene>
    <name evidence="4" type="ORF">KSP40_PGU018968</name>
</gene>
<comment type="caution">
    <text evidence="4">The sequence shown here is derived from an EMBL/GenBank/DDBJ whole genome shotgun (WGS) entry which is preliminary data.</text>
</comment>
<dbReference type="InterPro" id="IPR006703">
    <property type="entry name" value="G_AIG1"/>
</dbReference>
<protein>
    <recommendedName>
        <fullName evidence="3">AIG1-type G domain-containing protein</fullName>
    </recommendedName>
</protein>
<organism evidence="4 5">
    <name type="scientific">Platanthera guangdongensis</name>
    <dbReference type="NCBI Taxonomy" id="2320717"/>
    <lineage>
        <taxon>Eukaryota</taxon>
        <taxon>Viridiplantae</taxon>
        <taxon>Streptophyta</taxon>
        <taxon>Embryophyta</taxon>
        <taxon>Tracheophyta</taxon>
        <taxon>Spermatophyta</taxon>
        <taxon>Magnoliopsida</taxon>
        <taxon>Liliopsida</taxon>
        <taxon>Asparagales</taxon>
        <taxon>Orchidaceae</taxon>
        <taxon>Orchidoideae</taxon>
        <taxon>Orchideae</taxon>
        <taxon>Orchidinae</taxon>
        <taxon>Platanthera</taxon>
    </lineage>
</organism>
<feature type="region of interest" description="Disordered" evidence="2">
    <location>
        <begin position="236"/>
        <end position="269"/>
    </location>
</feature>